<evidence type="ECO:0000313" key="3">
    <source>
        <dbReference type="Proteomes" id="UP000580250"/>
    </source>
</evidence>
<evidence type="ECO:0000313" key="2">
    <source>
        <dbReference type="EMBL" id="CAD2190727.1"/>
    </source>
</evidence>
<keyword evidence="1" id="KW-0472">Membrane</keyword>
<keyword evidence="1" id="KW-1133">Transmembrane helix</keyword>
<organism evidence="2 3">
    <name type="scientific">Meloidogyne enterolobii</name>
    <name type="common">Root-knot nematode worm</name>
    <name type="synonym">Meloidogyne mayaguensis</name>
    <dbReference type="NCBI Taxonomy" id="390850"/>
    <lineage>
        <taxon>Eukaryota</taxon>
        <taxon>Metazoa</taxon>
        <taxon>Ecdysozoa</taxon>
        <taxon>Nematoda</taxon>
        <taxon>Chromadorea</taxon>
        <taxon>Rhabditida</taxon>
        <taxon>Tylenchina</taxon>
        <taxon>Tylenchomorpha</taxon>
        <taxon>Tylenchoidea</taxon>
        <taxon>Meloidogynidae</taxon>
        <taxon>Meloidogyninae</taxon>
        <taxon>Meloidogyne</taxon>
    </lineage>
</organism>
<protein>
    <submittedName>
        <fullName evidence="2">Uncharacterized protein</fullName>
    </submittedName>
</protein>
<dbReference type="AlphaFoldDB" id="A0A6V7WUR5"/>
<comment type="caution">
    <text evidence="2">The sequence shown here is derived from an EMBL/GenBank/DDBJ whole genome shotgun (WGS) entry which is preliminary data.</text>
</comment>
<dbReference type="OrthoDB" id="5903316at2759"/>
<sequence length="285" mass="32890">MDLIKRINYIKMDLIKCVFSFALINLMFMLTHGSIREIKSYSKLDSHVISNSIYDDLLTNSIESIIKNQEEIMSNTSKLLLDLLNDKSLYKGTYFKKQAVVHKQALGHGNINNKFERSENCETENSTESCQVCRNLVRIIDLSWNHLELNTDNLLRLMCIKEKEKSEICSTFIKTVIENLLLIGRALTTEDLLCTIISDSCLKSEFFEGGVLSCNDCQVFLQKSSEVAHRFSSLMGLLNMVCPSTYCNDRVNHMINSLRMFLQTTDHANENHKETCRIWFRCRNV</sequence>
<accession>A0A6V7WUR5</accession>
<evidence type="ECO:0000256" key="1">
    <source>
        <dbReference type="SAM" id="Phobius"/>
    </source>
</evidence>
<proteinExistence type="predicted"/>
<keyword evidence="1" id="KW-0812">Transmembrane</keyword>
<gene>
    <name evidence="2" type="ORF">MENT_LOCUS43537</name>
</gene>
<dbReference type="EMBL" id="CAJEWN010000829">
    <property type="protein sequence ID" value="CAD2190727.1"/>
    <property type="molecule type" value="Genomic_DNA"/>
</dbReference>
<dbReference type="Proteomes" id="UP000580250">
    <property type="component" value="Unassembled WGS sequence"/>
</dbReference>
<reference evidence="2 3" key="1">
    <citation type="submission" date="2020-08" db="EMBL/GenBank/DDBJ databases">
        <authorList>
            <person name="Koutsovoulos G."/>
            <person name="Danchin GJ E."/>
        </authorList>
    </citation>
    <scope>NUCLEOTIDE SEQUENCE [LARGE SCALE GENOMIC DNA]</scope>
</reference>
<name>A0A6V7WUR5_MELEN</name>
<feature type="transmembrane region" description="Helical" evidence="1">
    <location>
        <begin position="12"/>
        <end position="30"/>
    </location>
</feature>